<dbReference type="Proteomes" id="UP000032046">
    <property type="component" value="Unassembled WGS sequence"/>
</dbReference>
<organism evidence="1 2">
    <name type="scientific">Prevotella pectinovora</name>
    <dbReference type="NCBI Taxonomy" id="1602169"/>
    <lineage>
        <taxon>Bacteria</taxon>
        <taxon>Pseudomonadati</taxon>
        <taxon>Bacteroidota</taxon>
        <taxon>Bacteroidia</taxon>
        <taxon>Bacteroidales</taxon>
        <taxon>Prevotellaceae</taxon>
        <taxon>Prevotella</taxon>
    </lineage>
</organism>
<protein>
    <submittedName>
        <fullName evidence="1">Uncharacterized protein</fullName>
    </submittedName>
</protein>
<comment type="caution">
    <text evidence="1">The sequence shown here is derived from an EMBL/GenBank/DDBJ whole genome shotgun (WGS) entry which is preliminary data.</text>
</comment>
<proteinExistence type="predicted"/>
<gene>
    <name evidence="1" type="ORF">ST44_02110</name>
</gene>
<reference evidence="1 2" key="1">
    <citation type="submission" date="2015-01" db="EMBL/GenBank/DDBJ databases">
        <title>Comparative genomics of non-oral Prevotella species.</title>
        <authorList>
            <person name="Accetto T."/>
            <person name="Nograsek B."/>
            <person name="Avgustin G."/>
        </authorList>
    </citation>
    <scope>NUCLEOTIDE SEQUENCE [LARGE SCALE GENOMIC DNA]</scope>
    <source>
        <strain evidence="1 2">P5-119</strain>
    </source>
</reference>
<dbReference type="EMBL" id="JXQK01000020">
    <property type="protein sequence ID" value="KIP64454.1"/>
    <property type="molecule type" value="Genomic_DNA"/>
</dbReference>
<evidence type="ECO:0000313" key="2">
    <source>
        <dbReference type="Proteomes" id="UP000032046"/>
    </source>
</evidence>
<sequence length="75" mass="8816">MLTPDEAVKIPPVLDLPPAPPPKFKVIRQRTPIQGCPWIVCQVVRRFGMFFVLHMDAQPWHVWKYKKKASRHISR</sequence>
<accession>A0A0D0J225</accession>
<keyword evidence="2" id="KW-1185">Reference proteome</keyword>
<name>A0A0D0J225_9BACT</name>
<evidence type="ECO:0000313" key="1">
    <source>
        <dbReference type="EMBL" id="KIP64454.1"/>
    </source>
</evidence>
<dbReference type="AlphaFoldDB" id="A0A0D0J225"/>